<evidence type="ECO:0000313" key="8">
    <source>
        <dbReference type="EMBL" id="MDD9782187.1"/>
    </source>
</evidence>
<dbReference type="GO" id="GO:0106408">
    <property type="term" value="F:diadenylate cyclase activity"/>
    <property type="evidence" value="ECO:0007669"/>
    <property type="project" value="UniProtKB-EC"/>
</dbReference>
<comment type="catalytic activity">
    <reaction evidence="1 6">
        <text>2 ATP = 3',3'-c-di-AMP + 2 diphosphate</text>
        <dbReference type="Rhea" id="RHEA:35655"/>
        <dbReference type="ChEBI" id="CHEBI:30616"/>
        <dbReference type="ChEBI" id="CHEBI:33019"/>
        <dbReference type="ChEBI" id="CHEBI:71500"/>
        <dbReference type="EC" id="2.7.7.85"/>
    </reaction>
</comment>
<evidence type="ECO:0000256" key="4">
    <source>
        <dbReference type="ARBA" id="ARBA00022741"/>
    </source>
</evidence>
<dbReference type="Proteomes" id="UP000256519">
    <property type="component" value="Unassembled WGS sequence"/>
</dbReference>
<dbReference type="InterPro" id="IPR050338">
    <property type="entry name" value="DisA"/>
</dbReference>
<evidence type="ECO:0000313" key="9">
    <source>
        <dbReference type="EMBL" id="RDZ09744.1"/>
    </source>
</evidence>
<comment type="subunit">
    <text evidence="6">Probably oligomerizes.</text>
</comment>
<dbReference type="EMBL" id="JARAOX010000160">
    <property type="protein sequence ID" value="MDD9782187.1"/>
    <property type="molecule type" value="Genomic_DNA"/>
</dbReference>
<dbReference type="InterPro" id="IPR053472">
    <property type="entry name" value="DAC_CdaS-like"/>
</dbReference>
<dbReference type="GO" id="GO:0004016">
    <property type="term" value="F:adenylate cyclase activity"/>
    <property type="evidence" value="ECO:0007669"/>
    <property type="project" value="UniProtKB-UniRule"/>
</dbReference>
<comment type="function">
    <text evidence="6">Catalyzes the condensation of 2 ATP molecules into cyclic di-AMP (c-di-AMP), a second messenger used to regulate differing processes in different bacteria.</text>
</comment>
<dbReference type="Gene3D" id="1.10.287.770">
    <property type="entry name" value="YojJ-like"/>
    <property type="match status" value="1"/>
</dbReference>
<comment type="caution">
    <text evidence="9">The sequence shown here is derived from an EMBL/GenBank/DDBJ whole genome shotgun (WGS) entry which is preliminary data.</text>
</comment>
<dbReference type="Pfam" id="PF02457">
    <property type="entry name" value="DAC"/>
    <property type="match status" value="1"/>
</dbReference>
<dbReference type="EC" id="2.7.7.85" evidence="6"/>
<keyword evidence="6" id="KW-0812">Transmembrane</keyword>
<dbReference type="Proteomes" id="UP001213771">
    <property type="component" value="Unassembled WGS sequence"/>
</dbReference>
<reference evidence="9" key="1">
    <citation type="journal article" date="2018" name="Appl. Environ. Microbiol.">
        <title>Antimicrobial susceptibility testing and tentative epidemiological cut-off values of five Bacillus species relevant for use as animal feed additives or for plant protection.</title>
        <authorList>
            <person name="Agerso Y."/>
            <person name="Stuer-Lauridsen B."/>
            <person name="Bjerre K."/>
            <person name="Jensen M.G."/>
            <person name="Johansen E."/>
            <person name="Bennedsen M."/>
            <person name="Brockmann E."/>
            <person name="Nielsen B."/>
        </authorList>
    </citation>
    <scope>NUCLEOTIDE SEQUENCE [LARGE SCALE GENOMIC DNA]</scope>
    <source>
        <strain evidence="9">CHCC20162</strain>
    </source>
</reference>
<dbReference type="AlphaFoldDB" id="A0A2B2APB7"/>
<keyword evidence="6" id="KW-1003">Cell membrane</keyword>
<keyword evidence="2 6" id="KW-0808">Transferase</keyword>
<name>A0A2B2APB7_PRIMG</name>
<evidence type="ECO:0000256" key="5">
    <source>
        <dbReference type="ARBA" id="ARBA00022840"/>
    </source>
</evidence>
<keyword evidence="5 6" id="KW-0067">ATP-binding</keyword>
<organism evidence="9 10">
    <name type="scientific">Priestia megaterium</name>
    <name type="common">Bacillus megaterium</name>
    <dbReference type="NCBI Taxonomy" id="1404"/>
    <lineage>
        <taxon>Bacteria</taxon>
        <taxon>Bacillati</taxon>
        <taxon>Bacillota</taxon>
        <taxon>Bacilli</taxon>
        <taxon>Bacillales</taxon>
        <taxon>Bacillaceae</taxon>
        <taxon>Priestia</taxon>
    </lineage>
</organism>
<dbReference type="RefSeq" id="WP_013059585.1">
    <property type="nucleotide sequence ID" value="NZ_CATKPS010000021.1"/>
</dbReference>
<dbReference type="PROSITE" id="PS51794">
    <property type="entry name" value="DAC"/>
    <property type="match status" value="1"/>
</dbReference>
<reference evidence="8 11" key="2">
    <citation type="submission" date="2023-02" db="EMBL/GenBank/DDBJ databases">
        <authorList>
            <person name="Olszewska D."/>
        </authorList>
    </citation>
    <scope>NUCLEOTIDE SEQUENCE [LARGE SCALE GENOMIC DNA]</scope>
    <source>
        <strain evidence="8 11">FDU301</strain>
    </source>
</reference>
<keyword evidence="6" id="KW-1133">Transmembrane helix</keyword>
<accession>A0A2B2APB7</accession>
<dbReference type="Pfam" id="PF10372">
    <property type="entry name" value="CdaS_N"/>
    <property type="match status" value="1"/>
</dbReference>
<dbReference type="InterPro" id="IPR036888">
    <property type="entry name" value="DNA_integrity_DisA_N_sf"/>
</dbReference>
<evidence type="ECO:0000256" key="1">
    <source>
        <dbReference type="ARBA" id="ARBA00000877"/>
    </source>
</evidence>
<dbReference type="Gene3D" id="3.40.1700.10">
    <property type="entry name" value="DNA integrity scanning protein, DisA, N-terminal domain"/>
    <property type="match status" value="1"/>
</dbReference>
<gene>
    <name evidence="8" type="primary">cdaS</name>
    <name evidence="6" type="synonym">dacB</name>
    <name evidence="9" type="ORF">C3744_24105</name>
    <name evidence="8" type="ORF">PVE99_07215</name>
</gene>
<feature type="domain" description="DAC" evidence="7">
    <location>
        <begin position="56"/>
        <end position="204"/>
    </location>
</feature>
<protein>
    <recommendedName>
        <fullName evidence="6">Diadenylate cyclase</fullName>
        <shortName evidence="6">DAC</shortName>
        <ecNumber evidence="6">2.7.7.85</ecNumber>
    </recommendedName>
    <alternativeName>
        <fullName evidence="6">Cyclic-di-AMP synthase</fullName>
        <shortName evidence="6">c-di-AMP synthase</shortName>
    </alternativeName>
</protein>
<dbReference type="InterPro" id="IPR014046">
    <property type="entry name" value="C-di-AMP_synthase"/>
</dbReference>
<keyword evidence="6" id="KW-0472">Membrane</keyword>
<evidence type="ECO:0000256" key="6">
    <source>
        <dbReference type="HAMAP-Rule" id="MF_00838"/>
    </source>
</evidence>
<sequence>MERQPFQLDDTIKNNVRTYLQQISTEASNLIKHLDTSDHCILCDFEEMRKLFQDVQATAASYYLRHYLSPYTFEYAALSLAIHNLSEKRHGALIVIEREQNVDPLIQKGMPIQAPVSATLVETLFYPGTPLHDGAVLIRNNQLISAANVLPLSSIISTTKKLGTRHRAAIGMSEKSDALILVVSEETGKISFALDGSLYPIHSSKNMI</sequence>
<dbReference type="HAMAP" id="MF_00838">
    <property type="entry name" value="DacB"/>
    <property type="match status" value="1"/>
</dbReference>
<keyword evidence="3 6" id="KW-0548">Nucleotidyltransferase</keyword>
<dbReference type="InterPro" id="IPR003390">
    <property type="entry name" value="DNA_integrity_scan_DisA_N"/>
</dbReference>
<dbReference type="SUPFAM" id="SSF143597">
    <property type="entry name" value="YojJ-like"/>
    <property type="match status" value="1"/>
</dbReference>
<evidence type="ECO:0000256" key="2">
    <source>
        <dbReference type="ARBA" id="ARBA00022679"/>
    </source>
</evidence>
<dbReference type="PANTHER" id="PTHR34185">
    <property type="entry name" value="DIADENYLATE CYCLASE"/>
    <property type="match status" value="1"/>
</dbReference>
<dbReference type="PANTHER" id="PTHR34185:SF2">
    <property type="entry name" value="CYCLIC DI-AMP SYNTHASE CDAS"/>
    <property type="match status" value="1"/>
</dbReference>
<comment type="similarity">
    <text evidence="6">Belongs to the adenylate cyclase family. DacB/CdaS subfamily.</text>
</comment>
<dbReference type="GO" id="GO:0005524">
    <property type="term" value="F:ATP binding"/>
    <property type="evidence" value="ECO:0007669"/>
    <property type="project" value="UniProtKB-UniRule"/>
</dbReference>
<evidence type="ECO:0000259" key="7">
    <source>
        <dbReference type="PROSITE" id="PS51794"/>
    </source>
</evidence>
<evidence type="ECO:0000313" key="11">
    <source>
        <dbReference type="Proteomes" id="UP001213771"/>
    </source>
</evidence>
<evidence type="ECO:0000313" key="10">
    <source>
        <dbReference type="Proteomes" id="UP000256519"/>
    </source>
</evidence>
<dbReference type="GO" id="GO:0006171">
    <property type="term" value="P:cAMP biosynthetic process"/>
    <property type="evidence" value="ECO:0007669"/>
    <property type="project" value="InterPro"/>
</dbReference>
<dbReference type="PIRSF" id="PIRSF004793">
    <property type="entry name" value="UCP004793"/>
    <property type="match status" value="1"/>
</dbReference>
<dbReference type="NCBIfam" id="NF038328">
    <property type="entry name" value="c-di-AMP_CdaS"/>
    <property type="match status" value="1"/>
</dbReference>
<evidence type="ECO:0000256" key="3">
    <source>
        <dbReference type="ARBA" id="ARBA00022695"/>
    </source>
</evidence>
<keyword evidence="4 6" id="KW-0547">Nucleotide-binding</keyword>
<dbReference type="InterPro" id="IPR034693">
    <property type="entry name" value="CdaS"/>
</dbReference>
<proteinExistence type="inferred from homology"/>
<dbReference type="InterPro" id="IPR019457">
    <property type="entry name" value="CdaS_N"/>
</dbReference>
<dbReference type="EMBL" id="PQWM01000035">
    <property type="protein sequence ID" value="RDZ09744.1"/>
    <property type="molecule type" value="Genomic_DNA"/>
</dbReference>